<name>A0A376WPI3_ECOLX</name>
<organism evidence="1 2">
    <name type="scientific">Escherichia coli</name>
    <dbReference type="NCBI Taxonomy" id="562"/>
    <lineage>
        <taxon>Bacteria</taxon>
        <taxon>Pseudomonadati</taxon>
        <taxon>Pseudomonadota</taxon>
        <taxon>Gammaproteobacteria</taxon>
        <taxon>Enterobacterales</taxon>
        <taxon>Enterobacteriaceae</taxon>
        <taxon>Escherichia</taxon>
    </lineage>
</organism>
<protein>
    <submittedName>
        <fullName evidence="1">Uncharacterized protein</fullName>
    </submittedName>
</protein>
<sequence length="342" mass="37223">MTAPVLVRRRLTKVDRVQFAKDSNISDLQEMAASEKAFVDADSITPAMMALFNPSESGDLLSRSNDAFIRGFMTQVGATQAAGLVTEDGRPTRQLVDRIQNAIFAKAYKDARLVRMVAEEPDPDMRNVLTALNAAANDFVQMQALSGEAHKQAVTTIVDGIETADSLDKKALAALKDAVDLVRQSKESGQHITDVIAQGDMFSETAPEVKALALFIVANNRSAKRMATAFKLMAQRINDELQHQGQALGDMFGGGDVSLQDILRQVSQELENEGMQGISGGLFESVSGGSYNGVAPYTSLLLHRASGIKDIIHLIRLLPVQIPRMNSLYKCLRILFECLLPT</sequence>
<proteinExistence type="predicted"/>
<evidence type="ECO:0000313" key="1">
    <source>
        <dbReference type="EMBL" id="STJ52037.1"/>
    </source>
</evidence>
<accession>A0A376WPI3</accession>
<evidence type="ECO:0000313" key="2">
    <source>
        <dbReference type="Proteomes" id="UP000254785"/>
    </source>
</evidence>
<dbReference type="AlphaFoldDB" id="A0A376WPI3"/>
<dbReference type="EMBL" id="UGDC01000001">
    <property type="protein sequence ID" value="STJ52037.1"/>
    <property type="molecule type" value="Genomic_DNA"/>
</dbReference>
<gene>
    <name evidence="1" type="ORF">NCTC9117_00018</name>
</gene>
<dbReference type="Proteomes" id="UP000254785">
    <property type="component" value="Unassembled WGS sequence"/>
</dbReference>
<reference evidence="1 2" key="1">
    <citation type="submission" date="2018-06" db="EMBL/GenBank/DDBJ databases">
        <authorList>
            <consortium name="Pathogen Informatics"/>
            <person name="Doyle S."/>
        </authorList>
    </citation>
    <scope>NUCLEOTIDE SEQUENCE [LARGE SCALE GENOMIC DNA]</scope>
    <source>
        <strain evidence="1 2">NCTC9117</strain>
    </source>
</reference>